<dbReference type="PANTHER" id="PTHR44366:SF1">
    <property type="entry name" value="UDP-N-ACETYLGLUCOSAMINE--PEPTIDE N-ACETYLGLUCOSAMINYLTRANSFERASE 110 KDA SUBUNIT"/>
    <property type="match status" value="1"/>
</dbReference>
<keyword evidence="4" id="KW-0328">Glycosyltransferase</keyword>
<name>A0A9X2BYK9_9BURK</name>
<dbReference type="RefSeq" id="WP_275681502.1">
    <property type="nucleotide sequence ID" value="NZ_JAJLJH010000001.1"/>
</dbReference>
<evidence type="ECO:0000256" key="3">
    <source>
        <dbReference type="ARBA" id="ARBA00011970"/>
    </source>
</evidence>
<dbReference type="InterPro" id="IPR029489">
    <property type="entry name" value="OGT/SEC/SPY_C"/>
</dbReference>
<evidence type="ECO:0000313" key="11">
    <source>
        <dbReference type="Proteomes" id="UP001139353"/>
    </source>
</evidence>
<protein>
    <recommendedName>
        <fullName evidence="3">protein O-GlcNAc transferase</fullName>
        <ecNumber evidence="3">2.4.1.255</ecNumber>
    </recommendedName>
</protein>
<feature type="domain" description="O-GlcNAc transferase C-terminal" evidence="9">
    <location>
        <begin position="485"/>
        <end position="632"/>
    </location>
</feature>
<dbReference type="Pfam" id="PF13432">
    <property type="entry name" value="TPR_16"/>
    <property type="match status" value="2"/>
</dbReference>
<feature type="repeat" description="TPR" evidence="8">
    <location>
        <begin position="84"/>
        <end position="117"/>
    </location>
</feature>
<dbReference type="Pfam" id="PF13844">
    <property type="entry name" value="Glyco_transf_41"/>
    <property type="match status" value="2"/>
</dbReference>
<keyword evidence="7 8" id="KW-0802">TPR repeat</keyword>
<evidence type="ECO:0000313" key="10">
    <source>
        <dbReference type="EMBL" id="MCK9685502.1"/>
    </source>
</evidence>
<dbReference type="GO" id="GO:0006493">
    <property type="term" value="P:protein O-linked glycosylation"/>
    <property type="evidence" value="ECO:0007669"/>
    <property type="project" value="InterPro"/>
</dbReference>
<dbReference type="InterPro" id="IPR037919">
    <property type="entry name" value="OGT"/>
</dbReference>
<feature type="repeat" description="TPR" evidence="8">
    <location>
        <begin position="356"/>
        <end position="389"/>
    </location>
</feature>
<comment type="pathway">
    <text evidence="1">Protein modification; protein glycosylation.</text>
</comment>
<evidence type="ECO:0000256" key="1">
    <source>
        <dbReference type="ARBA" id="ARBA00004922"/>
    </source>
</evidence>
<keyword evidence="5" id="KW-0808">Transferase</keyword>
<dbReference type="EMBL" id="JAJLJH010000001">
    <property type="protein sequence ID" value="MCK9685502.1"/>
    <property type="molecule type" value="Genomic_DNA"/>
</dbReference>
<evidence type="ECO:0000259" key="9">
    <source>
        <dbReference type="Pfam" id="PF13844"/>
    </source>
</evidence>
<dbReference type="InterPro" id="IPR011990">
    <property type="entry name" value="TPR-like_helical_dom_sf"/>
</dbReference>
<keyword evidence="6" id="KW-0677">Repeat</keyword>
<dbReference type="SUPFAM" id="SSF48452">
    <property type="entry name" value="TPR-like"/>
    <property type="match status" value="2"/>
</dbReference>
<dbReference type="Gene3D" id="3.40.50.11380">
    <property type="match status" value="1"/>
</dbReference>
<dbReference type="Gene3D" id="1.25.40.10">
    <property type="entry name" value="Tetratricopeptide repeat domain"/>
    <property type="match status" value="2"/>
</dbReference>
<evidence type="ECO:0000256" key="6">
    <source>
        <dbReference type="ARBA" id="ARBA00022737"/>
    </source>
</evidence>
<dbReference type="PANTHER" id="PTHR44366">
    <property type="entry name" value="UDP-N-ACETYLGLUCOSAMINE--PEPTIDE N-ACETYLGLUCOSAMINYLTRANSFERASE 110 KDA SUBUNIT"/>
    <property type="match status" value="1"/>
</dbReference>
<feature type="repeat" description="TPR" evidence="8">
    <location>
        <begin position="254"/>
        <end position="287"/>
    </location>
</feature>
<sequence>MPAPPRPNQKGPTSAGAAQLNQAVALHQAGRLDEAEALYRQVVAQAPGHFDATHLLGVIALQRGDLAAAETLISQALASRPKDATALNNLGTTLLRARRLDEAREQFERAAKAQPAHVDAQSNLGNVLRQLGRIAESVVPLKRAFAGSPKSAEIADLLGASLLDTGDGRGAVAVFESSVKARPREARGWLHLAIASQMAGNPKRALEAADAALAITPGDSRALGARGQALAGLGDAGLARDAFAHAVLGAPDDAVARHNFGVFLRDLGDHDAAIEQLRKAVQLDPALAAAHEALVGALVDGGRGDEAMRHGQAFASAHPDSGAALAMQAAAHFAQGRIEEAVDLYRRAAAIADADAATFLGYGNALLGAGHAAEATKQFARAVERDPQDSRARFALAMSHLRPVYDDAAQMEASRRAFSRALSELDAWFTPARAVSGARGVGSAQPFYLAYHPVDVRPLLMPYGKTVARLMASVAAPPLDPRPTAARKLRVGIAAAQVRDHSVWNAITQGWVRHFDRERIELTLFKLEPASDDETARARRDATAFVDKPVTLDDWAQAIVDARLDVLIYPEIGMHPLTTRLAAMRLAPVQAAAWGQPLTTGLPTIDLFISAQALEPANGASHYSERLVALPHLGVCLQPLQPAVVAPDFATLGLNPAEPLLLCPGTPFKYTPQGDAALVAIAARLQARGAGRLVFFGSHRPAMSAQVEQRMRKAFANAGVDYDRTVAWIPTLNRGRFFGLMQRSTALLDTLGFSGFNTAVQGLECDLPVVAFEDKFMRGRLASGPLRFLGLDELVATTPAEFADIALRLVEDEAWRAHVEREIAQRRHALFFDQAPVRALEDALFEAAGVAKPA</sequence>
<dbReference type="GO" id="GO:0097363">
    <property type="term" value="F:protein O-acetylglucosaminyltransferase activity"/>
    <property type="evidence" value="ECO:0007669"/>
    <property type="project" value="UniProtKB-EC"/>
</dbReference>
<evidence type="ECO:0000256" key="8">
    <source>
        <dbReference type="PROSITE-ProRule" id="PRU00339"/>
    </source>
</evidence>
<dbReference type="Gene3D" id="3.40.50.2000">
    <property type="entry name" value="Glycogen Phosphorylase B"/>
    <property type="match status" value="1"/>
</dbReference>
<evidence type="ECO:0000256" key="7">
    <source>
        <dbReference type="ARBA" id="ARBA00022803"/>
    </source>
</evidence>
<gene>
    <name evidence="10" type="ORF">LPC04_07250</name>
</gene>
<evidence type="ECO:0000256" key="5">
    <source>
        <dbReference type="ARBA" id="ARBA00022679"/>
    </source>
</evidence>
<comment type="caution">
    <text evidence="10">The sequence shown here is derived from an EMBL/GenBank/DDBJ whole genome shotgun (WGS) entry which is preliminary data.</text>
</comment>
<dbReference type="AlphaFoldDB" id="A0A9X2BYK9"/>
<dbReference type="Pfam" id="PF14559">
    <property type="entry name" value="TPR_19"/>
    <property type="match status" value="2"/>
</dbReference>
<dbReference type="EC" id="2.4.1.255" evidence="3"/>
<organism evidence="10 11">
    <name type="scientific">Scleromatobacter humisilvae</name>
    <dbReference type="NCBI Taxonomy" id="2897159"/>
    <lineage>
        <taxon>Bacteria</taxon>
        <taxon>Pseudomonadati</taxon>
        <taxon>Pseudomonadota</taxon>
        <taxon>Betaproteobacteria</taxon>
        <taxon>Burkholderiales</taxon>
        <taxon>Sphaerotilaceae</taxon>
        <taxon>Scleromatobacter</taxon>
    </lineage>
</organism>
<dbReference type="SUPFAM" id="SSF53756">
    <property type="entry name" value="UDP-Glycosyltransferase/glycogen phosphorylase"/>
    <property type="match status" value="1"/>
</dbReference>
<evidence type="ECO:0000256" key="4">
    <source>
        <dbReference type="ARBA" id="ARBA00022676"/>
    </source>
</evidence>
<accession>A0A9X2BYK9</accession>
<reference evidence="10" key="1">
    <citation type="submission" date="2021-11" db="EMBL/GenBank/DDBJ databases">
        <title>BS-T2-15 a new species belonging to the Comamonadaceae family isolated from the soil of a French oak forest.</title>
        <authorList>
            <person name="Mieszkin S."/>
            <person name="Alain K."/>
        </authorList>
    </citation>
    <scope>NUCLEOTIDE SEQUENCE</scope>
    <source>
        <strain evidence="10">BS-T2-15</strain>
    </source>
</reference>
<dbReference type="Proteomes" id="UP001139353">
    <property type="component" value="Unassembled WGS sequence"/>
</dbReference>
<evidence type="ECO:0000256" key="2">
    <source>
        <dbReference type="ARBA" id="ARBA00005386"/>
    </source>
</evidence>
<dbReference type="InterPro" id="IPR019734">
    <property type="entry name" value="TPR_rpt"/>
</dbReference>
<keyword evidence="11" id="KW-1185">Reference proteome</keyword>
<comment type="similarity">
    <text evidence="2">Belongs to the glycosyltransferase 41 family. O-GlcNAc transferase subfamily.</text>
</comment>
<dbReference type="SMART" id="SM00028">
    <property type="entry name" value="TPR"/>
    <property type="match status" value="10"/>
</dbReference>
<dbReference type="Pfam" id="PF13181">
    <property type="entry name" value="TPR_8"/>
    <property type="match status" value="1"/>
</dbReference>
<dbReference type="PROSITE" id="PS50005">
    <property type="entry name" value="TPR"/>
    <property type="match status" value="3"/>
</dbReference>
<feature type="domain" description="O-GlcNAc transferase C-terminal" evidence="9">
    <location>
        <begin position="709"/>
        <end position="829"/>
    </location>
</feature>
<proteinExistence type="inferred from homology"/>